<proteinExistence type="predicted"/>
<accession>A0A1E7ER56</accession>
<dbReference type="SUPFAM" id="SSF52540">
    <property type="entry name" value="P-loop containing nucleoside triphosphate hydrolases"/>
    <property type="match status" value="1"/>
</dbReference>
<feature type="domain" description="Helicase C-terminal" evidence="5">
    <location>
        <begin position="1"/>
        <end position="147"/>
    </location>
</feature>
<dbReference type="InterPro" id="IPR050628">
    <property type="entry name" value="SNF2_RAD54_helicase_TF"/>
</dbReference>
<dbReference type="OrthoDB" id="204028at2759"/>
<dbReference type="GO" id="GO:0006281">
    <property type="term" value="P:DNA repair"/>
    <property type="evidence" value="ECO:0007669"/>
    <property type="project" value="TreeGrafter"/>
</dbReference>
<evidence type="ECO:0000313" key="6">
    <source>
        <dbReference type="EMBL" id="OEU08432.1"/>
    </source>
</evidence>
<dbReference type="PROSITE" id="PS51194">
    <property type="entry name" value="HELICASE_CTER"/>
    <property type="match status" value="1"/>
</dbReference>
<protein>
    <submittedName>
        <fullName evidence="6">Helicase_C-domain-containing protein</fullName>
    </submittedName>
</protein>
<dbReference type="Pfam" id="PF00271">
    <property type="entry name" value="Helicase_C"/>
    <property type="match status" value="1"/>
</dbReference>
<dbReference type="SMART" id="SM00490">
    <property type="entry name" value="HELICc"/>
    <property type="match status" value="1"/>
</dbReference>
<evidence type="ECO:0000256" key="3">
    <source>
        <dbReference type="ARBA" id="ARBA00022840"/>
    </source>
</evidence>
<dbReference type="PANTHER" id="PTHR45626:SF38">
    <property type="entry name" value="DEAD-BOX PROTEIN"/>
    <property type="match status" value="1"/>
</dbReference>
<keyword evidence="2" id="KW-0378">Hydrolase</keyword>
<dbReference type="Proteomes" id="UP000095751">
    <property type="component" value="Unassembled WGS sequence"/>
</dbReference>
<dbReference type="AlphaFoldDB" id="A0A1E7ER56"/>
<dbReference type="KEGG" id="fcy:FRACYDRAFT_196382"/>
<keyword evidence="1" id="KW-0547">Nucleotide-binding</keyword>
<keyword evidence="7" id="KW-1185">Reference proteome</keyword>
<evidence type="ECO:0000259" key="5">
    <source>
        <dbReference type="PROSITE" id="PS51194"/>
    </source>
</evidence>
<evidence type="ECO:0000256" key="4">
    <source>
        <dbReference type="SAM" id="MobiDB-lite"/>
    </source>
</evidence>
<feature type="non-terminal residue" evidence="6">
    <location>
        <position position="1"/>
    </location>
</feature>
<dbReference type="PANTHER" id="PTHR45626">
    <property type="entry name" value="TRANSCRIPTION TERMINATION FACTOR 2-RELATED"/>
    <property type="match status" value="1"/>
</dbReference>
<dbReference type="GO" id="GO:0005524">
    <property type="term" value="F:ATP binding"/>
    <property type="evidence" value="ECO:0007669"/>
    <property type="project" value="UniProtKB-KW"/>
</dbReference>
<organism evidence="6 7">
    <name type="scientific">Fragilariopsis cylindrus CCMP1102</name>
    <dbReference type="NCBI Taxonomy" id="635003"/>
    <lineage>
        <taxon>Eukaryota</taxon>
        <taxon>Sar</taxon>
        <taxon>Stramenopiles</taxon>
        <taxon>Ochrophyta</taxon>
        <taxon>Bacillariophyta</taxon>
        <taxon>Bacillariophyceae</taxon>
        <taxon>Bacillariophycidae</taxon>
        <taxon>Bacillariales</taxon>
        <taxon>Bacillariaceae</taxon>
        <taxon>Fragilariopsis</taxon>
    </lineage>
</organism>
<name>A0A1E7ER56_9STRA</name>
<gene>
    <name evidence="6" type="ORF">FRACYDRAFT_196382</name>
</gene>
<dbReference type="Gene3D" id="3.40.50.300">
    <property type="entry name" value="P-loop containing nucleotide triphosphate hydrolases"/>
    <property type="match status" value="1"/>
</dbReference>
<reference evidence="6 7" key="1">
    <citation type="submission" date="2016-09" db="EMBL/GenBank/DDBJ databases">
        <title>Extensive genetic diversity and differential bi-allelic expression allows diatom success in the polar Southern Ocean.</title>
        <authorList>
            <consortium name="DOE Joint Genome Institute"/>
            <person name="Mock T."/>
            <person name="Otillar R.P."/>
            <person name="Strauss J."/>
            <person name="Dupont C."/>
            <person name="Frickenhaus S."/>
            <person name="Maumus F."/>
            <person name="Mcmullan M."/>
            <person name="Sanges R."/>
            <person name="Schmutz J."/>
            <person name="Toseland A."/>
            <person name="Valas R."/>
            <person name="Veluchamy A."/>
            <person name="Ward B.J."/>
            <person name="Allen A."/>
            <person name="Barry K."/>
            <person name="Falciatore A."/>
            <person name="Ferrante M."/>
            <person name="Fortunato A.E."/>
            <person name="Gloeckner G."/>
            <person name="Gruber A."/>
            <person name="Hipkin R."/>
            <person name="Janech M."/>
            <person name="Kroth P."/>
            <person name="Leese F."/>
            <person name="Lindquist E."/>
            <person name="Lyon B.R."/>
            <person name="Martin J."/>
            <person name="Mayer C."/>
            <person name="Parker M."/>
            <person name="Quesneville H."/>
            <person name="Raymond J."/>
            <person name="Uhlig C."/>
            <person name="Valentin K.U."/>
            <person name="Worden A.Z."/>
            <person name="Armbrust E.V."/>
            <person name="Bowler C."/>
            <person name="Green B."/>
            <person name="Moulton V."/>
            <person name="Van Oosterhout C."/>
            <person name="Grigoriev I."/>
        </authorList>
    </citation>
    <scope>NUCLEOTIDE SEQUENCE [LARGE SCALE GENOMIC DNA]</scope>
    <source>
        <strain evidence="6 7">CCMP1102</strain>
    </source>
</reference>
<evidence type="ECO:0000256" key="1">
    <source>
        <dbReference type="ARBA" id="ARBA00022741"/>
    </source>
</evidence>
<evidence type="ECO:0000256" key="2">
    <source>
        <dbReference type="ARBA" id="ARBA00022801"/>
    </source>
</evidence>
<dbReference type="InterPro" id="IPR001650">
    <property type="entry name" value="Helicase_C-like"/>
</dbReference>
<keyword evidence="3" id="KW-0067">ATP-binding</keyword>
<dbReference type="GO" id="GO:0004386">
    <property type="term" value="F:helicase activity"/>
    <property type="evidence" value="ECO:0007669"/>
    <property type="project" value="UniProtKB-KW"/>
</dbReference>
<dbReference type="GO" id="GO:0005634">
    <property type="term" value="C:nucleus"/>
    <property type="evidence" value="ECO:0007669"/>
    <property type="project" value="TreeGrafter"/>
</dbReference>
<dbReference type="GO" id="GO:0008094">
    <property type="term" value="F:ATP-dependent activity, acting on DNA"/>
    <property type="evidence" value="ECO:0007669"/>
    <property type="project" value="TreeGrafter"/>
</dbReference>
<dbReference type="EMBL" id="KV784380">
    <property type="protein sequence ID" value="OEU08432.1"/>
    <property type="molecule type" value="Genomic_DNA"/>
</dbReference>
<evidence type="ECO:0000313" key="7">
    <source>
        <dbReference type="Proteomes" id="UP000095751"/>
    </source>
</evidence>
<dbReference type="InterPro" id="IPR027417">
    <property type="entry name" value="P-loop_NTPase"/>
</dbReference>
<keyword evidence="6" id="KW-0347">Helicase</keyword>
<dbReference type="GO" id="GO:0016787">
    <property type="term" value="F:hydrolase activity"/>
    <property type="evidence" value="ECO:0007669"/>
    <property type="project" value="UniProtKB-KW"/>
</dbReference>
<dbReference type="InParanoid" id="A0A1E7ER56"/>
<dbReference type="InterPro" id="IPR049730">
    <property type="entry name" value="SNF2/RAD54-like_C"/>
</dbReference>
<feature type="region of interest" description="Disordered" evidence="4">
    <location>
        <begin position="128"/>
        <end position="151"/>
    </location>
</feature>
<dbReference type="CDD" id="cd18793">
    <property type="entry name" value="SF2_C_SNF"/>
    <property type="match status" value="1"/>
</dbReference>
<feature type="compositionally biased region" description="Basic and acidic residues" evidence="4">
    <location>
        <begin position="137"/>
        <end position="151"/>
    </location>
</feature>
<sequence>KSLVFSQFSATLNYLKAELPNYGFQFRSLSGDMSMNQRAKALKDFQNDPPTTIFLLSMRAGAVGINLTQANRIFLMEPSFNPALEAQAIGRCHRLGQKRPVETIRLIVKDSFEERMANFIEKKYGLSSGENVEDSNEENKDKKKSMDRMDNSKVRDLAGNLQTDKCTLVLEEFDALFGVEDIVLSVENSSDATKPEAGGGVKADKIISGIV</sequence>